<dbReference type="HOGENOM" id="CLU_047400_1_0_11"/>
<dbReference type="CAZy" id="CBM50">
    <property type="family name" value="Carbohydrate-Binding Module Family 50"/>
</dbReference>
<dbReference type="Proteomes" id="UP000000322">
    <property type="component" value="Chromosome"/>
</dbReference>
<dbReference type="EMBL" id="CP001819">
    <property type="protein sequence ID" value="ACZ21518.1"/>
    <property type="molecule type" value="Genomic_DNA"/>
</dbReference>
<protein>
    <submittedName>
        <fullName evidence="3">Soluble lytic murein transglycosylase-like protein</fullName>
    </submittedName>
</protein>
<dbReference type="STRING" id="446469.Sked_15830"/>
<dbReference type="Gene3D" id="1.10.530.10">
    <property type="match status" value="1"/>
</dbReference>
<dbReference type="Pfam" id="PF01464">
    <property type="entry name" value="SLT"/>
    <property type="match status" value="1"/>
</dbReference>
<dbReference type="PANTHER" id="PTHR33734">
    <property type="entry name" value="LYSM DOMAIN-CONTAINING GPI-ANCHORED PROTEIN 2"/>
    <property type="match status" value="1"/>
</dbReference>
<feature type="domain" description="LysM" evidence="2">
    <location>
        <begin position="182"/>
        <end position="226"/>
    </location>
</feature>
<evidence type="ECO:0000313" key="4">
    <source>
        <dbReference type="Proteomes" id="UP000000322"/>
    </source>
</evidence>
<dbReference type="RefSeq" id="WP_012866587.1">
    <property type="nucleotide sequence ID" value="NC_013521.1"/>
</dbReference>
<dbReference type="Gene3D" id="3.10.350.10">
    <property type="entry name" value="LysM domain"/>
    <property type="match status" value="3"/>
</dbReference>
<dbReference type="SUPFAM" id="SSF54106">
    <property type="entry name" value="LysM domain"/>
    <property type="match status" value="3"/>
</dbReference>
<organism evidence="3 4">
    <name type="scientific">Sanguibacter keddieii (strain ATCC 51767 / DSM 10542 / NCFB 3025 / ST-74)</name>
    <dbReference type="NCBI Taxonomy" id="446469"/>
    <lineage>
        <taxon>Bacteria</taxon>
        <taxon>Bacillati</taxon>
        <taxon>Actinomycetota</taxon>
        <taxon>Actinomycetes</taxon>
        <taxon>Micrococcales</taxon>
        <taxon>Sanguibacteraceae</taxon>
        <taxon>Sanguibacter</taxon>
    </lineage>
</organism>
<dbReference type="PROSITE" id="PS51782">
    <property type="entry name" value="LYSM"/>
    <property type="match status" value="3"/>
</dbReference>
<dbReference type="InterPro" id="IPR018392">
    <property type="entry name" value="LysM"/>
</dbReference>
<dbReference type="Pfam" id="PF01476">
    <property type="entry name" value="LysM"/>
    <property type="match status" value="3"/>
</dbReference>
<reference evidence="3 4" key="1">
    <citation type="journal article" date="2009" name="Stand. Genomic Sci.">
        <title>Complete genome sequence of Sanguibacter keddieii type strain (ST-74).</title>
        <authorList>
            <person name="Ivanova N."/>
            <person name="Sikorski J."/>
            <person name="Sims D."/>
            <person name="Brettin T."/>
            <person name="Detter J.C."/>
            <person name="Han C."/>
            <person name="Lapidus A."/>
            <person name="Copeland A."/>
            <person name="Glavina Del Rio T."/>
            <person name="Nolan M."/>
            <person name="Chen F."/>
            <person name="Lucas S."/>
            <person name="Tice H."/>
            <person name="Cheng J.F."/>
            <person name="Bruce D."/>
            <person name="Goodwin L."/>
            <person name="Pitluck S."/>
            <person name="Pati A."/>
            <person name="Mavromatis K."/>
            <person name="Chen A."/>
            <person name="Palaniappan K."/>
            <person name="D'haeseleer P."/>
            <person name="Chain P."/>
            <person name="Bristow J."/>
            <person name="Eisen J.A."/>
            <person name="Markowitz V."/>
            <person name="Hugenholtz P."/>
            <person name="Goker M."/>
            <person name="Pukall R."/>
            <person name="Klenk H.P."/>
            <person name="Kyrpides N.C."/>
        </authorList>
    </citation>
    <scope>NUCLEOTIDE SEQUENCE [LARGE SCALE GENOMIC DNA]</scope>
    <source>
        <strain evidence="4">ATCC 51767 / DSM 10542 / NCFB 3025 / ST-74</strain>
    </source>
</reference>
<evidence type="ECO:0000313" key="3">
    <source>
        <dbReference type="EMBL" id="ACZ21518.1"/>
    </source>
</evidence>
<gene>
    <name evidence="3" type="ordered locus">Sked_15830</name>
</gene>
<dbReference type="PANTHER" id="PTHR33734:SF22">
    <property type="entry name" value="MEMBRANE-BOUND LYTIC MUREIN TRANSGLYCOSYLASE D"/>
    <property type="match status" value="1"/>
</dbReference>
<accession>D1BG07</accession>
<dbReference type="OrthoDB" id="5244690at2"/>
<dbReference type="InterPro" id="IPR008258">
    <property type="entry name" value="Transglycosylase_SLT_dom_1"/>
</dbReference>
<proteinExistence type="predicted"/>
<dbReference type="eggNOG" id="COG0741">
    <property type="taxonomic scope" value="Bacteria"/>
</dbReference>
<name>D1BG07_SANKS</name>
<evidence type="ECO:0000256" key="1">
    <source>
        <dbReference type="SAM" id="MobiDB-lite"/>
    </source>
</evidence>
<dbReference type="SMART" id="SM00257">
    <property type="entry name" value="LysM"/>
    <property type="match status" value="3"/>
</dbReference>
<dbReference type="CAZy" id="GH23">
    <property type="family name" value="Glycoside Hydrolase Family 23"/>
</dbReference>
<feature type="region of interest" description="Disordered" evidence="1">
    <location>
        <begin position="99"/>
        <end position="119"/>
    </location>
</feature>
<dbReference type="SUPFAM" id="SSF53955">
    <property type="entry name" value="Lysozyme-like"/>
    <property type="match status" value="1"/>
</dbReference>
<dbReference type="eggNOG" id="COG1388">
    <property type="taxonomic scope" value="Bacteria"/>
</dbReference>
<dbReference type="InterPro" id="IPR023346">
    <property type="entry name" value="Lysozyme-like_dom_sf"/>
</dbReference>
<feature type="domain" description="LysM" evidence="2">
    <location>
        <begin position="118"/>
        <end position="162"/>
    </location>
</feature>
<dbReference type="InterPro" id="IPR036779">
    <property type="entry name" value="LysM_dom_sf"/>
</dbReference>
<dbReference type="KEGG" id="ske:Sked_15830"/>
<dbReference type="CDD" id="cd00118">
    <property type="entry name" value="LysM"/>
    <property type="match status" value="3"/>
</dbReference>
<sequence>MPARSSATLAADTDATTPSLQRTIGRYALRYGTTGVALAAASIAASASAASADEGYEVRNGDTVSQIARDTGTSAQAIRSANSLDAQYRIRAGQTLTIPSGTSATSAPAATPTAAPAGSHTVVAGDTVSAIARATGSSTSAIVSANGLDARGFIRIGQTLTIPGAGSTAQAAPATQTAAPAGTHTVAAGDTVSAIARATGTSTSAIVSANGLDARGFIRIGQTLTIPATGAAAPTVTTVSSASPPVQVTSDKPLVGDTFLGRTYSRDVVSAANDNKATLNAMSVPSKADMQSMVRSTARAHGVDPALALAIATQESGFDQRAVSPANAIGTMQVIPSSGDWASDMVGHDLNLLDPQDNVTAGVAILARLLATSPSVDTAIAGYYQGQTSVRNNGMFDDTRRYVANVQTLANQYR</sequence>
<dbReference type="AlphaFoldDB" id="D1BG07"/>
<dbReference type="GO" id="GO:0008932">
    <property type="term" value="F:lytic endotransglycosylase activity"/>
    <property type="evidence" value="ECO:0007669"/>
    <property type="project" value="TreeGrafter"/>
</dbReference>
<evidence type="ECO:0000259" key="2">
    <source>
        <dbReference type="PROSITE" id="PS51782"/>
    </source>
</evidence>
<feature type="domain" description="LysM" evidence="2">
    <location>
        <begin position="54"/>
        <end position="98"/>
    </location>
</feature>
<keyword evidence="4" id="KW-1185">Reference proteome</keyword>